<dbReference type="AlphaFoldDB" id="A0A4R6P3I8"/>
<organism evidence="1 2">
    <name type="scientific">Nocardia ignorata</name>
    <dbReference type="NCBI Taxonomy" id="145285"/>
    <lineage>
        <taxon>Bacteria</taxon>
        <taxon>Bacillati</taxon>
        <taxon>Actinomycetota</taxon>
        <taxon>Actinomycetes</taxon>
        <taxon>Mycobacteriales</taxon>
        <taxon>Nocardiaceae</taxon>
        <taxon>Nocardia</taxon>
    </lineage>
</organism>
<dbReference type="Gene3D" id="3.50.50.60">
    <property type="entry name" value="FAD/NAD(P)-binding domain"/>
    <property type="match status" value="2"/>
</dbReference>
<reference evidence="1 2" key="1">
    <citation type="submission" date="2019-03" db="EMBL/GenBank/DDBJ databases">
        <title>Genomic Encyclopedia of Type Strains, Phase IV (KMG-IV): sequencing the most valuable type-strain genomes for metagenomic binning, comparative biology and taxonomic classification.</title>
        <authorList>
            <person name="Goeker M."/>
        </authorList>
    </citation>
    <scope>NUCLEOTIDE SEQUENCE [LARGE SCALE GENOMIC DNA]</scope>
    <source>
        <strain evidence="1 2">DSM 44496</strain>
    </source>
</reference>
<protein>
    <submittedName>
        <fullName evidence="1">Cation diffusion facilitator CzcD-associated flavoprotein CzcO</fullName>
    </submittedName>
</protein>
<comment type="caution">
    <text evidence="1">The sequence shown here is derived from an EMBL/GenBank/DDBJ whole genome shotgun (WGS) entry which is preliminary data.</text>
</comment>
<dbReference type="EMBL" id="SNXK01000008">
    <property type="protein sequence ID" value="TDP31520.1"/>
    <property type="molecule type" value="Genomic_DNA"/>
</dbReference>
<accession>A0A4R6P3I8</accession>
<evidence type="ECO:0000313" key="1">
    <source>
        <dbReference type="EMBL" id="TDP31520.1"/>
    </source>
</evidence>
<gene>
    <name evidence="1" type="ORF">DFR75_108125</name>
</gene>
<sequence length="508" mass="56544">MTPNSTRTTGPRRAETNHVGVLIVGAGFSGLGTAIGLLQSGFDDLLVIERDAEVGGTWRDNVYPGCACDVPSRLYSYSFAQKPDWSRRFAPQQEILDYLNDCADDFGVRRHIDFDRALERADWDTERQLWQVQTSAGPLIANVLIMAQGPLSEPVVPRLSGLESFGGPVFHSARWNHQLDLAGLRVGVVGTGASAVQFIPHLQRQAAQVTVFQRTPSWITPRRDRAIPAWRQRLNGLLPVLDRISRAWEYWLRELSVPGLMGNKTWLEIGRREAQEHLRKQVSDPILRAALTPDYDFGCKRVLLSDDYYPALTQPNVSIVTQPIDRVEPGRVVTNGANAEIHDVDVLIFGTGFHVTDSPFQRIVFGTDKRSLEEAWRDGQQAYKGTTVSGFPNLFLMAGPNTGVGHTSLIYMIESQIAYLISCLTMMRSQGVAAVDVRVGVQAAYNAGLQQSLEPSVWASGGCVSWYQDHRGNVTTIWPGHTWRYRRETAAFDPQAYELIRADAVTPV</sequence>
<proteinExistence type="predicted"/>
<dbReference type="Pfam" id="PF13738">
    <property type="entry name" value="Pyr_redox_3"/>
    <property type="match status" value="1"/>
</dbReference>
<dbReference type="InterPro" id="IPR051209">
    <property type="entry name" value="FAD-bind_Monooxygenase_sf"/>
</dbReference>
<dbReference type="InterPro" id="IPR036188">
    <property type="entry name" value="FAD/NAD-bd_sf"/>
</dbReference>
<dbReference type="PANTHER" id="PTHR42877">
    <property type="entry name" value="L-ORNITHINE N(5)-MONOOXYGENASE-RELATED"/>
    <property type="match status" value="1"/>
</dbReference>
<dbReference type="Proteomes" id="UP000295087">
    <property type="component" value="Unassembled WGS sequence"/>
</dbReference>
<evidence type="ECO:0000313" key="2">
    <source>
        <dbReference type="Proteomes" id="UP000295087"/>
    </source>
</evidence>
<name>A0A4R6P3I8_NOCIG</name>
<dbReference type="SUPFAM" id="SSF51905">
    <property type="entry name" value="FAD/NAD(P)-binding domain"/>
    <property type="match status" value="1"/>
</dbReference>
<dbReference type="RefSeq" id="WP_084476165.1">
    <property type="nucleotide sequence ID" value="NZ_SNXK01000008.1"/>
</dbReference>
<keyword evidence="2" id="KW-1185">Reference proteome</keyword>
<dbReference type="PANTHER" id="PTHR42877:SF4">
    <property type="entry name" value="FAD_NAD(P)-BINDING DOMAIN-CONTAINING PROTEIN-RELATED"/>
    <property type="match status" value="1"/>
</dbReference>